<proteinExistence type="predicted"/>
<evidence type="ECO:0000313" key="2">
    <source>
        <dbReference type="Proteomes" id="UP000009172"/>
    </source>
</evidence>
<dbReference type="AlphaFoldDB" id="F2RWR6"/>
<dbReference type="SUPFAM" id="SSF48403">
    <property type="entry name" value="Ankyrin repeat"/>
    <property type="match status" value="1"/>
</dbReference>
<organism evidence="1 2">
    <name type="scientific">Trichophyton tonsurans (strain CBS 112818)</name>
    <name type="common">Scalp ringworm fungus</name>
    <dbReference type="NCBI Taxonomy" id="647933"/>
    <lineage>
        <taxon>Eukaryota</taxon>
        <taxon>Fungi</taxon>
        <taxon>Dikarya</taxon>
        <taxon>Ascomycota</taxon>
        <taxon>Pezizomycotina</taxon>
        <taxon>Eurotiomycetes</taxon>
        <taxon>Eurotiomycetidae</taxon>
        <taxon>Onygenales</taxon>
        <taxon>Arthrodermataceae</taxon>
        <taxon>Trichophyton</taxon>
    </lineage>
</organism>
<protein>
    <submittedName>
        <fullName evidence="1">Uncharacterized protein</fullName>
    </submittedName>
</protein>
<name>F2RWR6_TRIT1</name>
<dbReference type="Proteomes" id="UP000009172">
    <property type="component" value="Unassembled WGS sequence"/>
</dbReference>
<dbReference type="HOGENOM" id="CLU_1267713_0_0_1"/>
<evidence type="ECO:0000313" key="1">
    <source>
        <dbReference type="EMBL" id="EGD95765.1"/>
    </source>
</evidence>
<reference evidence="2" key="1">
    <citation type="journal article" date="2012" name="MBio">
        <title>Comparative genome analysis of Trichophyton rubrum and related dermatophytes reveals candidate genes involved in infection.</title>
        <authorList>
            <person name="Martinez D.A."/>
            <person name="Oliver B.G."/>
            <person name="Graeser Y."/>
            <person name="Goldberg J.M."/>
            <person name="Li W."/>
            <person name="Martinez-Rossi N.M."/>
            <person name="Monod M."/>
            <person name="Shelest E."/>
            <person name="Barton R.C."/>
            <person name="Birch E."/>
            <person name="Brakhage A.A."/>
            <person name="Chen Z."/>
            <person name="Gurr S.J."/>
            <person name="Heiman D."/>
            <person name="Heitman J."/>
            <person name="Kosti I."/>
            <person name="Rossi A."/>
            <person name="Saif S."/>
            <person name="Samalova M."/>
            <person name="Saunders C.W."/>
            <person name="Shea T."/>
            <person name="Summerbell R.C."/>
            <person name="Xu J."/>
            <person name="Young S."/>
            <person name="Zeng Q."/>
            <person name="Birren B.W."/>
            <person name="Cuomo C.A."/>
            <person name="White T.C."/>
        </authorList>
    </citation>
    <scope>NUCLEOTIDE SEQUENCE [LARGE SCALE GENOMIC DNA]</scope>
    <source>
        <strain evidence="2">CBS 112818</strain>
    </source>
</reference>
<gene>
    <name evidence="1" type="ORF">TESG_03231</name>
</gene>
<keyword evidence="2" id="KW-1185">Reference proteome</keyword>
<accession>F2RWR6</accession>
<dbReference type="EMBL" id="GG698490">
    <property type="protein sequence ID" value="EGD95765.1"/>
    <property type="molecule type" value="Genomic_DNA"/>
</dbReference>
<dbReference type="InterPro" id="IPR036770">
    <property type="entry name" value="Ankyrin_rpt-contain_sf"/>
</dbReference>
<dbReference type="Gene3D" id="1.25.40.20">
    <property type="entry name" value="Ankyrin repeat-containing domain"/>
    <property type="match status" value="1"/>
</dbReference>
<sequence>MALALTAQGRHNEATDYYNSLSSEKSESDSVRLRRFSAMCRFGLLDFDLIGNFRDMKLRDWHHQLLYIMHYSNGVDILRETSEQDIEHAIAHGHSETISFLLSIGLQVGTTADKDSPLSAALNHGRRWKDDSLYYPIVVSFLVEKANVNIDAIDIEGYAIIYYAVLYDIMPLLKEVLEKDPNINLTDKDGYTASQLAIKANLLDAVTLLQSPDSLKKK</sequence>